<proteinExistence type="predicted"/>
<dbReference type="Pfam" id="PF03140">
    <property type="entry name" value="DUF247"/>
    <property type="match status" value="1"/>
</dbReference>
<dbReference type="PANTHER" id="PTHR31170:SF25">
    <property type="entry name" value="BNAA09G04570D PROTEIN"/>
    <property type="match status" value="1"/>
</dbReference>
<keyword evidence="1" id="KW-0812">Transmembrane</keyword>
<dbReference type="Proteomes" id="UP001457282">
    <property type="component" value="Unassembled WGS sequence"/>
</dbReference>
<comment type="caution">
    <text evidence="2">The sequence shown here is derived from an EMBL/GenBank/DDBJ whole genome shotgun (WGS) entry which is preliminary data.</text>
</comment>
<protein>
    <submittedName>
        <fullName evidence="2">Uncharacterized protein</fullName>
    </submittedName>
</protein>
<name>A0AAW1WD49_RUBAR</name>
<dbReference type="PANTHER" id="PTHR31170">
    <property type="entry name" value="BNAC04G53230D PROTEIN"/>
    <property type="match status" value="1"/>
</dbReference>
<keyword evidence="1" id="KW-1133">Transmembrane helix</keyword>
<dbReference type="EMBL" id="JBEDUW010000006">
    <property type="protein sequence ID" value="KAK9921197.1"/>
    <property type="molecule type" value="Genomic_DNA"/>
</dbReference>
<evidence type="ECO:0000313" key="3">
    <source>
        <dbReference type="Proteomes" id="UP001457282"/>
    </source>
</evidence>
<gene>
    <name evidence="2" type="ORF">M0R45_029718</name>
</gene>
<reference evidence="2 3" key="1">
    <citation type="journal article" date="2023" name="G3 (Bethesda)">
        <title>A chromosome-length genome assembly and annotation of blackberry (Rubus argutus, cv. 'Hillquist').</title>
        <authorList>
            <person name="Bruna T."/>
            <person name="Aryal R."/>
            <person name="Dudchenko O."/>
            <person name="Sargent D.J."/>
            <person name="Mead D."/>
            <person name="Buti M."/>
            <person name="Cavallini A."/>
            <person name="Hytonen T."/>
            <person name="Andres J."/>
            <person name="Pham M."/>
            <person name="Weisz D."/>
            <person name="Mascagni F."/>
            <person name="Usai G."/>
            <person name="Natali L."/>
            <person name="Bassil N."/>
            <person name="Fernandez G.E."/>
            <person name="Lomsadze A."/>
            <person name="Armour M."/>
            <person name="Olukolu B."/>
            <person name="Poorten T."/>
            <person name="Britton C."/>
            <person name="Davik J."/>
            <person name="Ashrafi H."/>
            <person name="Aiden E.L."/>
            <person name="Borodovsky M."/>
            <person name="Worthington M."/>
        </authorList>
    </citation>
    <scope>NUCLEOTIDE SEQUENCE [LARGE SCALE GENOMIC DNA]</scope>
    <source>
        <strain evidence="2">PI 553951</strain>
    </source>
</reference>
<dbReference type="AlphaFoldDB" id="A0AAW1WD49"/>
<evidence type="ECO:0000256" key="1">
    <source>
        <dbReference type="SAM" id="Phobius"/>
    </source>
</evidence>
<feature type="transmembrane region" description="Helical" evidence="1">
    <location>
        <begin position="514"/>
        <end position="539"/>
    </location>
</feature>
<accession>A0AAW1WD49</accession>
<keyword evidence="1" id="KW-0472">Membrane</keyword>
<keyword evidence="3" id="KW-1185">Reference proteome</keyword>
<organism evidence="2 3">
    <name type="scientific">Rubus argutus</name>
    <name type="common">Southern blackberry</name>
    <dbReference type="NCBI Taxonomy" id="59490"/>
    <lineage>
        <taxon>Eukaryota</taxon>
        <taxon>Viridiplantae</taxon>
        <taxon>Streptophyta</taxon>
        <taxon>Embryophyta</taxon>
        <taxon>Tracheophyta</taxon>
        <taxon>Spermatophyta</taxon>
        <taxon>Magnoliopsida</taxon>
        <taxon>eudicotyledons</taxon>
        <taxon>Gunneridae</taxon>
        <taxon>Pentapetalae</taxon>
        <taxon>rosids</taxon>
        <taxon>fabids</taxon>
        <taxon>Rosales</taxon>
        <taxon>Rosaceae</taxon>
        <taxon>Rosoideae</taxon>
        <taxon>Rosoideae incertae sedis</taxon>
        <taxon>Rubus</taxon>
    </lineage>
</organism>
<sequence>MEDGITIEEPNGVEEVAIDIDEYVVAMQRRLHVNGDGIRGTSSEVQQIWIHRVPHSLSGIHPTNPTAIHPELVSIGPYHRGTDELLEFESYKWWFLKRLLSRTKRRDVKLRDLVEAAKKLEDRTRKCYDDEDIPMSSSDFVEMMVLDGCFIIELFRHVCRNEDVKGTYDPILSKPWLIPILTRDLLKLENQLPFFVLATLFDLTVSADADAVGDSLPLLALKFFSLSFPRPNDEVLKRLSRSSGCCHLLSLFHSSFFDEDMYYGDWYRNRKKEESQYRLVPGIPPLLAFPQLPPLPEQSLVRYWSVSVPIYCLRWSVSTTFYCLGWILRLLFNVLAYCFWWSVSILQSIFSPMPWPANSEQYHPVLSIQSTTQLRPSGIKFKPIKADSFLQIKFRNRVLQIPPITINDLTITVFINCIAYEQRSSLKCFTTYIAFLSCLINSPRDVAFLCADRIITSYSHNDHYISGLFNKLGEKIHLNKDDNYLSQQFRDVEAYYCSHWGTFMRTYFSTPWSFISIFSASVLLLLTALQTVLAILSYINKRS</sequence>
<evidence type="ECO:0000313" key="2">
    <source>
        <dbReference type="EMBL" id="KAK9921197.1"/>
    </source>
</evidence>
<dbReference type="InterPro" id="IPR004158">
    <property type="entry name" value="DUF247_pln"/>
</dbReference>